<accession>A0ABS7QKH6</accession>
<reference evidence="5 6" key="1">
    <citation type="submission" date="2021-08" db="EMBL/GenBank/DDBJ databases">
        <title>Streptomyces sp. PTM05 isolated from lichen.</title>
        <authorList>
            <person name="Somphong A."/>
            <person name="Phongsopitanun W."/>
            <person name="Tanasupawat S."/>
        </authorList>
    </citation>
    <scope>NUCLEOTIDE SEQUENCE [LARGE SCALE GENOMIC DNA]</scope>
    <source>
        <strain evidence="5 6">Ptm05</strain>
    </source>
</reference>
<dbReference type="InterPro" id="IPR027417">
    <property type="entry name" value="P-loop_NTPase"/>
</dbReference>
<name>A0ABS7QKH6_9ACTN</name>
<dbReference type="Pfam" id="PF00196">
    <property type="entry name" value="GerE"/>
    <property type="match status" value="1"/>
</dbReference>
<keyword evidence="1" id="KW-0547">Nucleotide-binding</keyword>
<dbReference type="EMBL" id="JAINVZ010000001">
    <property type="protein sequence ID" value="MBY8883688.1"/>
    <property type="molecule type" value="Genomic_DNA"/>
</dbReference>
<feature type="region of interest" description="Disordered" evidence="3">
    <location>
        <begin position="965"/>
        <end position="1004"/>
    </location>
</feature>
<evidence type="ECO:0000313" key="6">
    <source>
        <dbReference type="Proteomes" id="UP001198565"/>
    </source>
</evidence>
<dbReference type="RefSeq" id="WP_222973396.1">
    <property type="nucleotide sequence ID" value="NZ_JAINVZ010000001.1"/>
</dbReference>
<dbReference type="PROSITE" id="PS00622">
    <property type="entry name" value="HTH_LUXR_1"/>
    <property type="match status" value="1"/>
</dbReference>
<sequence>MVDAQGRPEGRGGRVPFVGRSDEAGLLDSALERIREGGPAVVDLTGDAGIGKSRLLSEFCARARGRGVTVLCGQATEYERHSPLRPFADALADLTPEVTRRHPVLERLPAVLRGGAEPTAAPAAADRFGLYRATAAALGGLGPDGLVMVLDDLHWADAASLELVDHLVRHRVPAPFLLVLARRDRQTPTALTATLTRGVDSGAVLRIALGPLAERDCVEGLAGHLPPPRACALFEASNGNPLYFLALLQAHRDTGPLPQPGFPAAVGAVSGEPDGLPTGLAALLLDELAPLSATCRAAVEAACVLGDRATPELIGRLTGVGPEETLDALRELMRRDLLRTGHGGRRLTPRHPLIRALVHESIDPWLREELHRRAAAGLAADGASAAEQAHHVEQSVTRWDPRAAAVLVTAAEQSAGTAPAAAAHWLQVVLRMLPDTSEHLVTRRELTLRRARALGVGGGLTESRDLLREVLETTADDGYDDTRARTVTLLARMERLLGRHRQAEALLRREPARSPGPSPSQAVKITLELCSCVISAARFPEVRADVDEVLAAARTADDRIGEVGALTLRALGEAYEGDMLTARAFATTAAARIESLSDTDLAELCESLWSLGWTEAFLEDYAGAAGHLDQGLEIARRTGQVYLVPQFLTARAYVDLCGCRVASALRLVDEAEPIVRALGSGDLLAFTLAFQSQILLQARPPGRQSPLAVAEEAVAAAGGGDSWFANLAWCMLAYAALDADDPVRASDLLLRAGGGRGLHRLQPSVRPNSLEALTRAALAVGDGEAAVRWAGLAHREGERLGLPAQRGAGLRGLAMVAAHQGESAEAARLFGAAATQSARSGATLREAQSLLLAAPHTQAAGDRARAAEMWHWGSHLASAGGARLLVDLAERVRPVVFGAPGEPAHELAALTTREREIAVLVAEGLTSAMIAAKLFLSPRTIESHIARIYRKTGVSSRAALASVVTRSGARDPARPPAHRPDSPAPRGAGDLRDTSRPADGAARRLVGRESEVDSLIGALAGLRSGRGRAVALVGEPGIGKSSLLWAATARARSEGIPVLAARGRHTTLPTPANGSGGRGTSVGLDVRDVGESAVGHTAVVTAVDDVHQIADDRIADVSGLIEATAAGPVLCLLAYRQRQLSPPLAAALSRAVSAGLLEVWNLGPLSEEQSRELLGDLPHLEEVHREAKGNPQYLQVMAADDESVGDAGTAVLGELADLDATAVAVVQVAAVLGGTFHPDLLAAVADLEPDTAMACLDTLTRLDLVRPAHPSPHLSLRHPAIGKVVHSRLEPGRRTALHLRAEAELARRTAPIAERARHIARAADPHRPDHATTLIAAARGLLHPSPAVAAGYLRVALSLLREGGAHWYEAQVLLARSRLLTGDAAEGQALLGALRSEMADGPPDDPTALADSSRIERHLGRYTEAGALARAGLAALTDSDSATATALHVELADYAYDVQDYPTSRQHAETAAALARGHRDRVSEANALAKAALAHLFTGDHERASAIAARAAELLDAVADATLTTNLEAVHQLGTTEGVLGRFLDAERHLSRGVALSRRTGQTYVHQQILVVLANVRLRFGNLNGALATLDEIDRHAGQVNNPATEAILWMVRAEALLWRGGPGDPQDATATAERAAAVAEGAPTAWAISVRCFHAESVLNSGDPARAGRLLLDAAGGGELPKLTTWRRPRWCDALAQSAITTGDSASAERWARLAEAGCEQHPTPGLRGFALRARMRVHADRGDVDRALGRARDALTAFSDSGERIELGRTLLAAATLSLDAGRTDGVRGWLEWGELLADKCGSARLAADLRAQRDRLAARDRAAP</sequence>
<dbReference type="Pfam" id="PF13191">
    <property type="entry name" value="AAA_16"/>
    <property type="match status" value="2"/>
</dbReference>
<proteinExistence type="predicted"/>
<dbReference type="SUPFAM" id="SSF46894">
    <property type="entry name" value="C-terminal effector domain of the bipartite response regulators"/>
    <property type="match status" value="1"/>
</dbReference>
<dbReference type="InterPro" id="IPR011990">
    <property type="entry name" value="TPR-like_helical_dom_sf"/>
</dbReference>
<dbReference type="SUPFAM" id="SSF52540">
    <property type="entry name" value="P-loop containing nucleoside triphosphate hydrolases"/>
    <property type="match status" value="2"/>
</dbReference>
<organism evidence="5 6">
    <name type="scientific">Streptantibioticus parmotrematis</name>
    <dbReference type="NCBI Taxonomy" id="2873249"/>
    <lineage>
        <taxon>Bacteria</taxon>
        <taxon>Bacillati</taxon>
        <taxon>Actinomycetota</taxon>
        <taxon>Actinomycetes</taxon>
        <taxon>Kitasatosporales</taxon>
        <taxon>Streptomycetaceae</taxon>
        <taxon>Streptantibioticus</taxon>
    </lineage>
</organism>
<dbReference type="PROSITE" id="PS50043">
    <property type="entry name" value="HTH_LUXR_2"/>
    <property type="match status" value="1"/>
</dbReference>
<feature type="domain" description="HTH luxR-type" evidence="4">
    <location>
        <begin position="903"/>
        <end position="968"/>
    </location>
</feature>
<dbReference type="PANTHER" id="PTHR16305">
    <property type="entry name" value="TESTICULAR SOLUBLE ADENYLYL CYCLASE"/>
    <property type="match status" value="1"/>
</dbReference>
<protein>
    <submittedName>
        <fullName evidence="5">AAA family ATPase</fullName>
    </submittedName>
</protein>
<dbReference type="SUPFAM" id="SSF48452">
    <property type="entry name" value="TPR-like"/>
    <property type="match status" value="3"/>
</dbReference>
<dbReference type="InterPro" id="IPR016032">
    <property type="entry name" value="Sig_transdc_resp-reg_C-effctor"/>
</dbReference>
<feature type="compositionally biased region" description="Basic and acidic residues" evidence="3">
    <location>
        <begin position="968"/>
        <end position="981"/>
    </location>
</feature>
<evidence type="ECO:0000256" key="1">
    <source>
        <dbReference type="ARBA" id="ARBA00022741"/>
    </source>
</evidence>
<evidence type="ECO:0000313" key="5">
    <source>
        <dbReference type="EMBL" id="MBY8883688.1"/>
    </source>
</evidence>
<evidence type="ECO:0000256" key="2">
    <source>
        <dbReference type="ARBA" id="ARBA00022840"/>
    </source>
</evidence>
<gene>
    <name evidence="5" type="ORF">K7472_02355</name>
</gene>
<dbReference type="InterPro" id="IPR000792">
    <property type="entry name" value="Tscrpt_reg_LuxR_C"/>
</dbReference>
<dbReference type="PRINTS" id="PR00038">
    <property type="entry name" value="HTHLUXR"/>
</dbReference>
<dbReference type="SMART" id="SM00421">
    <property type="entry name" value="HTH_LUXR"/>
    <property type="match status" value="1"/>
</dbReference>
<keyword evidence="2" id="KW-0067">ATP-binding</keyword>
<dbReference type="Gene3D" id="3.40.50.300">
    <property type="entry name" value="P-loop containing nucleotide triphosphate hydrolases"/>
    <property type="match status" value="1"/>
</dbReference>
<dbReference type="InterPro" id="IPR036388">
    <property type="entry name" value="WH-like_DNA-bd_sf"/>
</dbReference>
<dbReference type="Proteomes" id="UP001198565">
    <property type="component" value="Unassembled WGS sequence"/>
</dbReference>
<dbReference type="CDD" id="cd06170">
    <property type="entry name" value="LuxR_C_like"/>
    <property type="match status" value="1"/>
</dbReference>
<evidence type="ECO:0000259" key="4">
    <source>
        <dbReference type="PROSITE" id="PS50043"/>
    </source>
</evidence>
<comment type="caution">
    <text evidence="5">The sequence shown here is derived from an EMBL/GenBank/DDBJ whole genome shotgun (WGS) entry which is preliminary data.</text>
</comment>
<dbReference type="InterPro" id="IPR041664">
    <property type="entry name" value="AAA_16"/>
</dbReference>
<evidence type="ECO:0000256" key="3">
    <source>
        <dbReference type="SAM" id="MobiDB-lite"/>
    </source>
</evidence>
<keyword evidence="6" id="KW-1185">Reference proteome</keyword>
<dbReference type="PANTHER" id="PTHR16305:SF35">
    <property type="entry name" value="TRANSCRIPTIONAL ACTIVATOR DOMAIN"/>
    <property type="match status" value="1"/>
</dbReference>
<dbReference type="Gene3D" id="1.10.10.10">
    <property type="entry name" value="Winged helix-like DNA-binding domain superfamily/Winged helix DNA-binding domain"/>
    <property type="match status" value="1"/>
</dbReference>
<dbReference type="Gene3D" id="1.25.40.10">
    <property type="entry name" value="Tetratricopeptide repeat domain"/>
    <property type="match status" value="2"/>
</dbReference>